<name>A0A0B7FYC4_THACB</name>
<dbReference type="Proteomes" id="UP000059188">
    <property type="component" value="Unassembled WGS sequence"/>
</dbReference>
<dbReference type="PROSITE" id="PS00463">
    <property type="entry name" value="ZN2_CY6_FUNGAL_1"/>
    <property type="match status" value="1"/>
</dbReference>
<evidence type="ECO:0000313" key="4">
    <source>
        <dbReference type="EMBL" id="CEL62705.1"/>
    </source>
</evidence>
<dbReference type="AlphaFoldDB" id="A0A0B7FYC4"/>
<dbReference type="Pfam" id="PF00172">
    <property type="entry name" value="Zn_clus"/>
    <property type="match status" value="1"/>
</dbReference>
<dbReference type="SMART" id="SM00066">
    <property type="entry name" value="GAL4"/>
    <property type="match status" value="1"/>
</dbReference>
<evidence type="ECO:0000313" key="5">
    <source>
        <dbReference type="Proteomes" id="UP000059188"/>
    </source>
</evidence>
<dbReference type="PANTHER" id="PTHR37534">
    <property type="entry name" value="TRANSCRIPTIONAL ACTIVATOR PROTEIN UGA3"/>
    <property type="match status" value="1"/>
</dbReference>
<evidence type="ECO:0000259" key="3">
    <source>
        <dbReference type="PROSITE" id="PS50048"/>
    </source>
</evidence>
<dbReference type="GO" id="GO:0000981">
    <property type="term" value="F:DNA-binding transcription factor activity, RNA polymerase II-specific"/>
    <property type="evidence" value="ECO:0007669"/>
    <property type="project" value="InterPro"/>
</dbReference>
<keyword evidence="1" id="KW-0539">Nucleus</keyword>
<dbReference type="GO" id="GO:0008270">
    <property type="term" value="F:zinc ion binding"/>
    <property type="evidence" value="ECO:0007669"/>
    <property type="project" value="InterPro"/>
</dbReference>
<reference evidence="4 5" key="1">
    <citation type="submission" date="2014-11" db="EMBL/GenBank/DDBJ databases">
        <authorList>
            <person name="Wibberg Daniel"/>
        </authorList>
    </citation>
    <scope>NUCLEOTIDE SEQUENCE [LARGE SCALE GENOMIC DNA]</scope>
    <source>
        <strain evidence="4">Rhizoctonia solani AG1-IB 7/3/14</strain>
    </source>
</reference>
<keyword evidence="5" id="KW-1185">Reference proteome</keyword>
<feature type="region of interest" description="Disordered" evidence="2">
    <location>
        <begin position="122"/>
        <end position="160"/>
    </location>
</feature>
<evidence type="ECO:0000256" key="1">
    <source>
        <dbReference type="ARBA" id="ARBA00023242"/>
    </source>
</evidence>
<dbReference type="InterPro" id="IPR036864">
    <property type="entry name" value="Zn2-C6_fun-type_DNA-bd_sf"/>
</dbReference>
<dbReference type="PANTHER" id="PTHR37534:SF46">
    <property type="entry name" value="ZN(II)2CYS6 TRANSCRIPTION FACTOR (EUROFUNG)"/>
    <property type="match status" value="1"/>
</dbReference>
<feature type="compositionally biased region" description="Polar residues" evidence="2">
    <location>
        <begin position="148"/>
        <end position="160"/>
    </location>
</feature>
<protein>
    <submittedName>
        <fullName evidence="4">C6 transcription factor, putative</fullName>
    </submittedName>
</protein>
<dbReference type="CDD" id="cd00067">
    <property type="entry name" value="GAL4"/>
    <property type="match status" value="1"/>
</dbReference>
<dbReference type="PROSITE" id="PS50048">
    <property type="entry name" value="ZN2_CY6_FUNGAL_2"/>
    <property type="match status" value="1"/>
</dbReference>
<dbReference type="OrthoDB" id="4491390at2759"/>
<dbReference type="SUPFAM" id="SSF57701">
    <property type="entry name" value="Zn2/Cys6 DNA-binding domain"/>
    <property type="match status" value="1"/>
</dbReference>
<feature type="domain" description="Zn(2)-C6 fungal-type" evidence="3">
    <location>
        <begin position="14"/>
        <end position="42"/>
    </location>
</feature>
<dbReference type="InterPro" id="IPR001138">
    <property type="entry name" value="Zn2Cys6_DnaBD"/>
</dbReference>
<sequence length="498" mass="56325">MYRIASKPGPSPISCRTCRQRRKKCDLARPCCERCLKGGYECLGYEDNQRHAKIRRSSSNISIPPQSLSITPAVLIDKATIEIRGSDSRGLTRCQHVPPTTAVGHVTGPSVLGTAILYRMDAPDSNKDNDTGKDSSENFDRLWPHDQGQVTTYSHPPTQPSACTRQITGMASGIRPTSNNPTGFLETVCQTIPLEVDATQISKEGCFKRIANEYIVLVLGFWMTPPSRDIHKSMANQVMGFNRTMQIMYLRTNLLKEATQDHRLRNYTTQSHPRWIDELESKLTTNSRNNPPLRELEDCLMAHLELVALKFAITDGTSGYTVLRNALPKFLQLAAANSDLLVEQPRGNLVISFPRILGAPWYELVRFALYDVILAFLLGLPHLAEYGHDGECDPEQYKFEWMHGIPVGLLQVISQVNSWRAGSRNRLDDWQTLEQRVLTWKSPYAMLDGESLSESASFVRTKVHEGWRHVVLIYIYMITTTTRAYAGSRHWICAYRPQ</sequence>
<gene>
    <name evidence="4" type="ORF">RSOLAG1IB_05061</name>
</gene>
<accession>A0A0B7FYC4</accession>
<proteinExistence type="predicted"/>
<evidence type="ECO:0000256" key="2">
    <source>
        <dbReference type="SAM" id="MobiDB-lite"/>
    </source>
</evidence>
<dbReference type="EMBL" id="LN679106">
    <property type="protein sequence ID" value="CEL62705.1"/>
    <property type="molecule type" value="Genomic_DNA"/>
</dbReference>
<dbReference type="Gene3D" id="4.10.240.10">
    <property type="entry name" value="Zn(2)-C6 fungal-type DNA-binding domain"/>
    <property type="match status" value="1"/>
</dbReference>
<organism evidence="4 5">
    <name type="scientific">Thanatephorus cucumeris (strain AG1-IB / isolate 7/3/14)</name>
    <name type="common">Lettuce bottom rot fungus</name>
    <name type="synonym">Rhizoctonia solani</name>
    <dbReference type="NCBI Taxonomy" id="1108050"/>
    <lineage>
        <taxon>Eukaryota</taxon>
        <taxon>Fungi</taxon>
        <taxon>Dikarya</taxon>
        <taxon>Basidiomycota</taxon>
        <taxon>Agaricomycotina</taxon>
        <taxon>Agaricomycetes</taxon>
        <taxon>Cantharellales</taxon>
        <taxon>Ceratobasidiaceae</taxon>
        <taxon>Rhizoctonia</taxon>
        <taxon>Rhizoctonia solani AG-1</taxon>
    </lineage>
</organism>
<dbReference type="STRING" id="1108050.A0A0B7FYC4"/>
<feature type="compositionally biased region" description="Basic and acidic residues" evidence="2">
    <location>
        <begin position="122"/>
        <end position="144"/>
    </location>
</feature>